<keyword evidence="11 14" id="KW-0472">Membrane</keyword>
<feature type="transmembrane region" description="Helical" evidence="14">
    <location>
        <begin position="637"/>
        <end position="655"/>
    </location>
</feature>
<comment type="catalytic activity">
    <reaction evidence="12 14">
        <text>a di-trans,poly-cis-dolichyl beta-D-mannosyl phosphate + L-threonyl-[protein] = 3-O-(alpha-D-mannosyl)-L-threonyl-[protein] + a di-trans,poly-cis-dolichyl phosphate + H(+)</text>
        <dbReference type="Rhea" id="RHEA:53396"/>
        <dbReference type="Rhea" id="RHEA-COMP:11060"/>
        <dbReference type="Rhea" id="RHEA-COMP:13547"/>
        <dbReference type="Rhea" id="RHEA-COMP:19498"/>
        <dbReference type="Rhea" id="RHEA-COMP:19501"/>
        <dbReference type="ChEBI" id="CHEBI:15378"/>
        <dbReference type="ChEBI" id="CHEBI:30013"/>
        <dbReference type="ChEBI" id="CHEBI:57683"/>
        <dbReference type="ChEBI" id="CHEBI:58211"/>
        <dbReference type="ChEBI" id="CHEBI:137323"/>
        <dbReference type="EC" id="2.4.1.109"/>
    </reaction>
</comment>
<dbReference type="VEuPathDB" id="MicrosporidiaDB:SLOPH_2273"/>
<dbReference type="InterPro" id="IPR032421">
    <property type="entry name" value="PMT_4TMC"/>
</dbReference>
<dbReference type="Gene3D" id="2.80.10.50">
    <property type="match status" value="1"/>
</dbReference>
<feature type="transmembrane region" description="Helical" evidence="14">
    <location>
        <begin position="571"/>
        <end position="596"/>
    </location>
</feature>
<feature type="transmembrane region" description="Helical" evidence="14">
    <location>
        <begin position="176"/>
        <end position="194"/>
    </location>
</feature>
<comment type="function">
    <text evidence="14">Transfers mannose from Dol-P-mannose to Ser or Thr residues on proteins.</text>
</comment>
<evidence type="ECO:0000256" key="13">
    <source>
        <dbReference type="ARBA" id="ARBA00045102"/>
    </source>
</evidence>
<evidence type="ECO:0000256" key="1">
    <source>
        <dbReference type="ARBA" id="ARBA00004477"/>
    </source>
</evidence>
<feature type="transmembrane region" description="Helical" evidence="14">
    <location>
        <begin position="41"/>
        <end position="59"/>
    </location>
</feature>
<dbReference type="PANTHER" id="PTHR10050:SF46">
    <property type="entry name" value="PROTEIN O-MANNOSYL-TRANSFERASE 2"/>
    <property type="match status" value="1"/>
</dbReference>
<keyword evidence="8" id="KW-0677">Repeat</keyword>
<dbReference type="AlphaFoldDB" id="S7WB23"/>
<dbReference type="InParanoid" id="S7WB23"/>
<dbReference type="FunCoup" id="S7WB23">
    <property type="interactions" value="77"/>
</dbReference>
<dbReference type="Proteomes" id="UP000014978">
    <property type="component" value="Unassembled WGS sequence"/>
</dbReference>
<keyword evidence="7 14" id="KW-0812">Transmembrane</keyword>
<evidence type="ECO:0000256" key="7">
    <source>
        <dbReference type="ARBA" id="ARBA00022692"/>
    </source>
</evidence>
<dbReference type="InterPro" id="IPR003342">
    <property type="entry name" value="ArnT-like_N"/>
</dbReference>
<dbReference type="PANTHER" id="PTHR10050">
    <property type="entry name" value="DOLICHYL-PHOSPHATE-MANNOSE--PROTEIN MANNOSYLTRANSFERASE"/>
    <property type="match status" value="1"/>
</dbReference>
<comment type="catalytic activity">
    <reaction evidence="13 14">
        <text>a di-trans,poly-cis-dolichyl beta-D-mannosyl phosphate + L-seryl-[protein] = 3-O-(alpha-D-mannosyl)-L-seryl-[protein] + a di-trans,poly-cis-dolichyl phosphate + H(+)</text>
        <dbReference type="Rhea" id="RHEA:17377"/>
        <dbReference type="Rhea" id="RHEA-COMP:9863"/>
        <dbReference type="Rhea" id="RHEA-COMP:13546"/>
        <dbReference type="Rhea" id="RHEA-COMP:19498"/>
        <dbReference type="Rhea" id="RHEA-COMP:19501"/>
        <dbReference type="ChEBI" id="CHEBI:15378"/>
        <dbReference type="ChEBI" id="CHEBI:29999"/>
        <dbReference type="ChEBI" id="CHEBI:57683"/>
        <dbReference type="ChEBI" id="CHEBI:58211"/>
        <dbReference type="ChEBI" id="CHEBI:137321"/>
        <dbReference type="EC" id="2.4.1.109"/>
    </reaction>
</comment>
<dbReference type="GO" id="GO:0005789">
    <property type="term" value="C:endoplasmic reticulum membrane"/>
    <property type="evidence" value="ECO:0007669"/>
    <property type="project" value="UniProtKB-SubCell"/>
</dbReference>
<evidence type="ECO:0000256" key="11">
    <source>
        <dbReference type="ARBA" id="ARBA00023136"/>
    </source>
</evidence>
<feature type="transmembrane region" description="Helical" evidence="14">
    <location>
        <begin position="260"/>
        <end position="281"/>
    </location>
</feature>
<keyword evidence="10 14" id="KW-1133">Transmembrane helix</keyword>
<evidence type="ECO:0000256" key="3">
    <source>
        <dbReference type="ARBA" id="ARBA00007222"/>
    </source>
</evidence>
<dbReference type="OrthoDB" id="292747at2759"/>
<name>S7WB23_SPRLO</name>
<evidence type="ECO:0000256" key="8">
    <source>
        <dbReference type="ARBA" id="ARBA00022737"/>
    </source>
</evidence>
<proteinExistence type="inferred from homology"/>
<evidence type="ECO:0000256" key="12">
    <source>
        <dbReference type="ARBA" id="ARBA00045085"/>
    </source>
</evidence>
<dbReference type="InterPro" id="IPR036300">
    <property type="entry name" value="MIR_dom_sf"/>
</dbReference>
<dbReference type="STRING" id="1358809.S7WB23"/>
<dbReference type="InterPro" id="IPR027005">
    <property type="entry name" value="PMT-like"/>
</dbReference>
<evidence type="ECO:0000256" key="6">
    <source>
        <dbReference type="ARBA" id="ARBA00022679"/>
    </source>
</evidence>
<feature type="domain" description="MIR" evidence="15">
    <location>
        <begin position="313"/>
        <end position="366"/>
    </location>
</feature>
<keyword evidence="9 14" id="KW-0256">Endoplasmic reticulum</keyword>
<evidence type="ECO:0000256" key="9">
    <source>
        <dbReference type="ARBA" id="ARBA00022824"/>
    </source>
</evidence>
<protein>
    <recommendedName>
        <fullName evidence="4 14">Dolichyl-phosphate-mannose--protein mannosyltransferase</fullName>
        <ecNumber evidence="4 14">2.4.1.109</ecNumber>
    </recommendedName>
</protein>
<evidence type="ECO:0000256" key="10">
    <source>
        <dbReference type="ARBA" id="ARBA00022989"/>
    </source>
</evidence>
<feature type="transmembrane region" description="Helical" evidence="14">
    <location>
        <begin position="6"/>
        <end position="29"/>
    </location>
</feature>
<keyword evidence="5 14" id="KW-0328">Glycosyltransferase</keyword>
<feature type="transmembrane region" description="Helical" evidence="14">
    <location>
        <begin position="214"/>
        <end position="240"/>
    </location>
</feature>
<comment type="similarity">
    <text evidence="3 14">Belongs to the glycosyltransferase 39 family.</text>
</comment>
<dbReference type="PROSITE" id="PS50919">
    <property type="entry name" value="MIR"/>
    <property type="match status" value="2"/>
</dbReference>
<feature type="transmembrane region" description="Helical" evidence="14">
    <location>
        <begin position="608"/>
        <end position="628"/>
    </location>
</feature>
<organism evidence="16 17">
    <name type="scientific">Spraguea lophii (strain 42_110)</name>
    <name type="common">Microsporidian parasite</name>
    <dbReference type="NCBI Taxonomy" id="1358809"/>
    <lineage>
        <taxon>Eukaryota</taxon>
        <taxon>Fungi</taxon>
        <taxon>Fungi incertae sedis</taxon>
        <taxon>Microsporidia</taxon>
        <taxon>Spragueidae</taxon>
        <taxon>Spraguea</taxon>
    </lineage>
</organism>
<feature type="transmembrane region" description="Helical" evidence="14">
    <location>
        <begin position="129"/>
        <end position="146"/>
    </location>
</feature>
<dbReference type="OMA" id="WEVSAYG"/>
<dbReference type="Pfam" id="PF02815">
    <property type="entry name" value="MIR"/>
    <property type="match status" value="1"/>
</dbReference>
<dbReference type="Pfam" id="PF02366">
    <property type="entry name" value="PMT"/>
    <property type="match status" value="1"/>
</dbReference>
<evidence type="ECO:0000313" key="17">
    <source>
        <dbReference type="Proteomes" id="UP000014978"/>
    </source>
</evidence>
<evidence type="ECO:0000256" key="4">
    <source>
        <dbReference type="ARBA" id="ARBA00012839"/>
    </source>
</evidence>
<comment type="subcellular location">
    <subcellularLocation>
        <location evidence="1 14">Endoplasmic reticulum membrane</location>
        <topology evidence="1 14">Multi-pass membrane protein</topology>
    </subcellularLocation>
</comment>
<dbReference type="CDD" id="cd23276">
    <property type="entry name" value="beta-trefoil_MIR_PMT"/>
    <property type="match status" value="1"/>
</dbReference>
<feature type="transmembrane region" description="Helical" evidence="14">
    <location>
        <begin position="661"/>
        <end position="682"/>
    </location>
</feature>
<evidence type="ECO:0000259" key="15">
    <source>
        <dbReference type="PROSITE" id="PS50919"/>
    </source>
</evidence>
<dbReference type="InterPro" id="IPR016093">
    <property type="entry name" value="MIR_motif"/>
</dbReference>
<dbReference type="SUPFAM" id="SSF82109">
    <property type="entry name" value="MIR domain"/>
    <property type="match status" value="1"/>
</dbReference>
<keyword evidence="17" id="KW-1185">Reference proteome</keyword>
<evidence type="ECO:0000313" key="16">
    <source>
        <dbReference type="EMBL" id="EPR79002.1"/>
    </source>
</evidence>
<feature type="domain" description="MIR" evidence="15">
    <location>
        <begin position="432"/>
        <end position="487"/>
    </location>
</feature>
<evidence type="ECO:0000256" key="2">
    <source>
        <dbReference type="ARBA" id="ARBA00004922"/>
    </source>
</evidence>
<dbReference type="UniPathway" id="UPA00378"/>
<accession>S7WB23</accession>
<dbReference type="Pfam" id="PF16192">
    <property type="entry name" value="PMT_4TMC"/>
    <property type="match status" value="1"/>
</dbReference>
<keyword evidence="6 14" id="KW-0808">Transferase</keyword>
<dbReference type="GO" id="GO:0004169">
    <property type="term" value="F:dolichyl-phosphate-mannose-protein mannosyltransferase activity"/>
    <property type="evidence" value="ECO:0007669"/>
    <property type="project" value="UniProtKB-UniRule"/>
</dbReference>
<gene>
    <name evidence="16" type="ORF">SLOPH_2273</name>
</gene>
<dbReference type="EC" id="2.4.1.109" evidence="4 14"/>
<comment type="pathway">
    <text evidence="2 14">Protein modification; protein glycosylation.</text>
</comment>
<dbReference type="HOGENOM" id="CLU_008438_5_0_1"/>
<reference evidence="17" key="1">
    <citation type="journal article" date="2013" name="PLoS Genet.">
        <title>The genome of Spraguea lophii and the basis of host-microsporidian interactions.</title>
        <authorList>
            <person name="Campbell S.E."/>
            <person name="Williams T.A."/>
            <person name="Yousuf A."/>
            <person name="Soanes D.M."/>
            <person name="Paszkiewicz K.H."/>
            <person name="Williams B.A.P."/>
        </authorList>
    </citation>
    <scope>NUCLEOTIDE SEQUENCE [LARGE SCALE GENOMIC DNA]</scope>
    <source>
        <strain evidence="17">42_110</strain>
    </source>
</reference>
<dbReference type="SMART" id="SM00472">
    <property type="entry name" value="MIR"/>
    <property type="match status" value="3"/>
</dbReference>
<evidence type="ECO:0000256" key="14">
    <source>
        <dbReference type="RuleBase" id="RU367007"/>
    </source>
</evidence>
<evidence type="ECO:0000256" key="5">
    <source>
        <dbReference type="ARBA" id="ARBA00022676"/>
    </source>
</evidence>
<sequence>MPLFRQISFLISMFYIRFIKIGNVLFMKILKKKRQFFNKEMLASILIVCISIMVRTYAIERGDYVIWDEAHFGKFSSKYLNRLFYFDVHPPLGKMLTGLSGYLFNQDKDFSFESGTQYPQNMDYVGMRRFHAVIASFISLIIFKILKVMNHDIMFRFFFSLLFTFENGFVSISRLILLDSHLLFFTGLTTLFIAKHFKDSYFQHKRNHRNIVLLGISIGCVMSVKWIGCLTTVFVGLFIIYELWIMITSKKKITAFFEMLFIRTLFLIAVPVFIYIFMFCVHFKIVNRSSSDEGYMSSLFQAGLKNSSIGRIKKYIDFGNLISIKSSKLGGGSLHSHDLKYPNSPHQQITSYHHKDSNNNWAFQKVTDNKDVSHLQNNDEVVLLHTSTKKYLHVSLLNGYFKEGLLVEGTEGELTRANVFKIIIDSDDLSKEKYVKTLTTKFRIYNTERDCYITNSERTYPNWGHSQGEILCAKEKSSNNLWNIEKNSLKENDIESFEYTEIKKLKTTVIKHIIELNKSMYTTNKSFTQNEQLERNTIVSKPHEWFILKKGLRMTSWDGDKYKFLMFGNPVIWYISCLSVILSPIVLIFRIIYFVRFSLPKNKLRLEVFEVVLYSGGWAIHYFPFFLVQRVCYFHHYYPALFFAMLSISYLLRFMPRRTLYIFVFLSIFSFIYFSPLTYGFIDIDDIKGKRWISSWMFYD</sequence>
<comment type="caution">
    <text evidence="16">The sequence shown here is derived from an EMBL/GenBank/DDBJ whole genome shotgun (WGS) entry which is preliminary data.</text>
</comment>
<dbReference type="EMBL" id="ATCN01000449">
    <property type="protein sequence ID" value="EPR79002.1"/>
    <property type="molecule type" value="Genomic_DNA"/>
</dbReference>